<dbReference type="Proteomes" id="UP000828251">
    <property type="component" value="Unassembled WGS sequence"/>
</dbReference>
<evidence type="ECO:0000313" key="2">
    <source>
        <dbReference type="EMBL" id="KAH1067116.1"/>
    </source>
</evidence>
<protein>
    <recommendedName>
        <fullName evidence="1">Myb/SANT-like domain-containing protein</fullName>
    </recommendedName>
</protein>
<dbReference type="Pfam" id="PF12776">
    <property type="entry name" value="Myb_DNA-bind_3"/>
    <property type="match status" value="1"/>
</dbReference>
<name>A0A9D3ZUD6_9ROSI</name>
<dbReference type="OrthoDB" id="973883at2759"/>
<dbReference type="EMBL" id="JAIQCV010000009">
    <property type="protein sequence ID" value="KAH1067116.1"/>
    <property type="molecule type" value="Genomic_DNA"/>
</dbReference>
<dbReference type="PANTHER" id="PTHR46929:SF29">
    <property type="entry name" value="MYB_SANT-LIKE DOMAIN-CONTAINING PROTEIN"/>
    <property type="match status" value="1"/>
</dbReference>
<proteinExistence type="predicted"/>
<reference evidence="2 3" key="1">
    <citation type="journal article" date="2021" name="Plant Biotechnol. J.">
        <title>Multi-omics assisted identification of the key and species-specific regulatory components of drought-tolerant mechanisms in Gossypium stocksii.</title>
        <authorList>
            <person name="Yu D."/>
            <person name="Ke L."/>
            <person name="Zhang D."/>
            <person name="Wu Y."/>
            <person name="Sun Y."/>
            <person name="Mei J."/>
            <person name="Sun J."/>
            <person name="Sun Y."/>
        </authorList>
    </citation>
    <scope>NUCLEOTIDE SEQUENCE [LARGE SCALE GENOMIC DNA]</scope>
    <source>
        <strain evidence="3">cv. E1</strain>
        <tissue evidence="2">Leaf</tissue>
    </source>
</reference>
<keyword evidence="3" id="KW-1185">Reference proteome</keyword>
<sequence>MQWTYEMDQCLSKVLAEQDKLGNKSKSDNKLRPAAYAVAVSALNKRFQLDLTKDHIRNRLKTWKKQYEILKGLLHHGDFEWDKTQTMVRANGSAWNRYIKRNPDARSFRGRIIRN</sequence>
<comment type="caution">
    <text evidence="2">The sequence shown here is derived from an EMBL/GenBank/DDBJ whole genome shotgun (WGS) entry which is preliminary data.</text>
</comment>
<dbReference type="AlphaFoldDB" id="A0A9D3ZUD6"/>
<dbReference type="InterPro" id="IPR024752">
    <property type="entry name" value="Myb/SANT-like_dom"/>
</dbReference>
<gene>
    <name evidence="2" type="ORF">J1N35_032103</name>
</gene>
<feature type="domain" description="Myb/SANT-like" evidence="1">
    <location>
        <begin position="2"/>
        <end position="98"/>
    </location>
</feature>
<organism evidence="2 3">
    <name type="scientific">Gossypium stocksii</name>
    <dbReference type="NCBI Taxonomy" id="47602"/>
    <lineage>
        <taxon>Eukaryota</taxon>
        <taxon>Viridiplantae</taxon>
        <taxon>Streptophyta</taxon>
        <taxon>Embryophyta</taxon>
        <taxon>Tracheophyta</taxon>
        <taxon>Spermatophyta</taxon>
        <taxon>Magnoliopsida</taxon>
        <taxon>eudicotyledons</taxon>
        <taxon>Gunneridae</taxon>
        <taxon>Pentapetalae</taxon>
        <taxon>rosids</taxon>
        <taxon>malvids</taxon>
        <taxon>Malvales</taxon>
        <taxon>Malvaceae</taxon>
        <taxon>Malvoideae</taxon>
        <taxon>Gossypium</taxon>
    </lineage>
</organism>
<evidence type="ECO:0000259" key="1">
    <source>
        <dbReference type="Pfam" id="PF12776"/>
    </source>
</evidence>
<evidence type="ECO:0000313" key="3">
    <source>
        <dbReference type="Proteomes" id="UP000828251"/>
    </source>
</evidence>
<dbReference type="PANTHER" id="PTHR46929">
    <property type="entry name" value="EXPRESSED PROTEIN"/>
    <property type="match status" value="1"/>
</dbReference>
<accession>A0A9D3ZUD6</accession>